<dbReference type="RefSeq" id="WP_014260151.1">
    <property type="nucleotide sequence ID" value="NC_016629.1"/>
</dbReference>
<feature type="compositionally biased region" description="Polar residues" evidence="1">
    <location>
        <begin position="25"/>
        <end position="40"/>
    </location>
</feature>
<evidence type="ECO:0000313" key="3">
    <source>
        <dbReference type="Proteomes" id="UP000007844"/>
    </source>
</evidence>
<name>F3Z3N4_DESAF</name>
<evidence type="ECO:0000256" key="1">
    <source>
        <dbReference type="SAM" id="MobiDB-lite"/>
    </source>
</evidence>
<dbReference type="HOGENOM" id="CLU_2878453_0_0_7"/>
<feature type="region of interest" description="Disordered" evidence="1">
    <location>
        <begin position="24"/>
        <end position="63"/>
    </location>
</feature>
<keyword evidence="3" id="KW-1185">Reference proteome</keyword>
<gene>
    <name evidence="2" type="ORF">Desaf_2077</name>
</gene>
<dbReference type="EMBL" id="CP003221">
    <property type="protein sequence ID" value="EGJ50406.1"/>
    <property type="molecule type" value="Genomic_DNA"/>
</dbReference>
<sequence length="63" mass="7184">MVNMDYPGPCPSCGAEGECEHRIKQMQSGEESPENFQSDVSPERKRSDMDPHEIDKSERDIDK</sequence>
<protein>
    <submittedName>
        <fullName evidence="2">Uncharacterized protein</fullName>
    </submittedName>
</protein>
<reference evidence="2 3" key="1">
    <citation type="journal article" date="2011" name="J. Bacteriol.">
        <title>Genome sequence of the mercury-methylating and pleomorphic Desulfovibrio africanus Strain Walvis Bay.</title>
        <authorList>
            <person name="Brown S.D."/>
            <person name="Wall J.D."/>
            <person name="Kucken A.M."/>
            <person name="Gilmour C.C."/>
            <person name="Podar M."/>
            <person name="Brandt C.C."/>
            <person name="Teshima H."/>
            <person name="Detter J.C."/>
            <person name="Han C.S."/>
            <person name="Land M.L."/>
            <person name="Lucas S."/>
            <person name="Han J."/>
            <person name="Pennacchio L."/>
            <person name="Nolan M."/>
            <person name="Pitluck S."/>
            <person name="Woyke T."/>
            <person name="Goodwin L."/>
            <person name="Palumbo A.V."/>
            <person name="Elias D.A."/>
        </authorList>
    </citation>
    <scope>NUCLEOTIDE SEQUENCE [LARGE SCALE GENOMIC DNA]</scope>
    <source>
        <strain evidence="2 3">Walvis Bay</strain>
    </source>
</reference>
<accession>F3Z3N4</accession>
<evidence type="ECO:0000313" key="2">
    <source>
        <dbReference type="EMBL" id="EGJ50406.1"/>
    </source>
</evidence>
<proteinExistence type="predicted"/>
<dbReference type="Proteomes" id="UP000007844">
    <property type="component" value="Chromosome"/>
</dbReference>
<organism evidence="2 3">
    <name type="scientific">Desulfocurvibacter africanus subsp. africanus str. Walvis Bay</name>
    <dbReference type="NCBI Taxonomy" id="690850"/>
    <lineage>
        <taxon>Bacteria</taxon>
        <taxon>Pseudomonadati</taxon>
        <taxon>Thermodesulfobacteriota</taxon>
        <taxon>Desulfovibrionia</taxon>
        <taxon>Desulfovibrionales</taxon>
        <taxon>Desulfovibrionaceae</taxon>
        <taxon>Desulfocurvibacter</taxon>
    </lineage>
</organism>
<dbReference type="AlphaFoldDB" id="F3Z3N4"/>
<feature type="compositionally biased region" description="Basic and acidic residues" evidence="1">
    <location>
        <begin position="41"/>
        <end position="63"/>
    </location>
</feature>
<dbReference type="KEGG" id="daf:Desaf_2077"/>